<dbReference type="PANTHER" id="PTHR47495">
    <property type="entry name" value="ALDEHYDE DEHYDROGENASE"/>
    <property type="match status" value="1"/>
</dbReference>
<dbReference type="InterPro" id="IPR046867">
    <property type="entry name" value="AldOxase/xan_DH_MoCoBD2"/>
</dbReference>
<evidence type="ECO:0000313" key="3">
    <source>
        <dbReference type="Proteomes" id="UP000249304"/>
    </source>
</evidence>
<dbReference type="SMART" id="SM01008">
    <property type="entry name" value="Ald_Xan_dh_C"/>
    <property type="match status" value="1"/>
</dbReference>
<dbReference type="InterPro" id="IPR037165">
    <property type="entry name" value="AldOxase/xan_DH_Mopterin-bd_sf"/>
</dbReference>
<dbReference type="Proteomes" id="UP000249304">
    <property type="component" value="Unassembled WGS sequence"/>
</dbReference>
<dbReference type="InterPro" id="IPR012368">
    <property type="entry name" value="OxRdtase_Mopterin-bd_su_IorB"/>
</dbReference>
<evidence type="ECO:0000313" key="2">
    <source>
        <dbReference type="EMBL" id="PZG13243.1"/>
    </source>
</evidence>
<feature type="domain" description="Aldehyde oxidase/xanthine dehydrogenase a/b hammerhead" evidence="1">
    <location>
        <begin position="160"/>
        <end position="235"/>
    </location>
</feature>
<sequence length="678" mass="72598">MSERLAERVSIGPDGVICVIAGKVELGQGVLTALAQIAADALGADLAQVRMVAARTDGGPDEGLTAGSLSIQRAGPPLREACARVRAACAAEAARRWGVSPGEVTVRRGEFRAGDLTATYADLAKAVDLPAEEAPADAGTEQNVYVGTSVPRLDLPDKVAGRPRFIHDLRLPGQLHGRVLRPPSPGARLARLSPPPQDLRVVRDGSFLGVLGESEAEADRALGRLRRLAEWDERDTLPDENDLDTFLRAGPHETIPVRVADGEPPEGQVIEATYSRPFLAHASIAPSCAAARWNADGTLEVWTHSQGVYLLRRALAEVLGLDHDRVAVRHVEGAGCYGHNGADDVALDAALLARASGGRPVHVRWSRADELTWAPFGSAMSADVSAVVDEAGSVRSWQYDVWSQGHISRPTYGGRPGLLAGAHLERPWTYGAPTDPPPQAGWGSARNADPIYDFPRAQVTGHRLTETPIRSSALRSLGAFMNVFAIESFMDELALAAGRDPLEYRLDHLSDPRAREVLRRAADAAGWGRPGLGIGFARYKGFGAYCAAVAEIEAEQDVRVRRLTLAVDVGQVINPDGVRNQIEGGAVQATSWTLKERVRFDRRAITSRDWESYPILRFSETPEVAVELVEHPDTPPVGSGEAAQGPVAAAIANAVAASIEVRVRDLPITRDAIIRAIG</sequence>
<dbReference type="Pfam" id="PF02738">
    <property type="entry name" value="MoCoBD_1"/>
    <property type="match status" value="1"/>
</dbReference>
<proteinExistence type="predicted"/>
<dbReference type="EMBL" id="POUD01000162">
    <property type="protein sequence ID" value="PZG13243.1"/>
    <property type="molecule type" value="Genomic_DNA"/>
</dbReference>
<protein>
    <submittedName>
        <fullName evidence="2">Xanthine dehydrogenase family protein molybdopterin-binding subunit</fullName>
    </submittedName>
</protein>
<dbReference type="Gene3D" id="3.30.365.10">
    <property type="entry name" value="Aldehyde oxidase/xanthine dehydrogenase, molybdopterin binding domain"/>
    <property type="match status" value="4"/>
</dbReference>
<dbReference type="Pfam" id="PF20256">
    <property type="entry name" value="MoCoBD_2"/>
    <property type="match status" value="2"/>
</dbReference>
<dbReference type="AlphaFoldDB" id="A0A2W2DRM0"/>
<dbReference type="PIRSF" id="PIRSF036389">
    <property type="entry name" value="IOR_B"/>
    <property type="match status" value="1"/>
</dbReference>
<dbReference type="PANTHER" id="PTHR47495:SF1">
    <property type="entry name" value="BLL3820 PROTEIN"/>
    <property type="match status" value="1"/>
</dbReference>
<dbReference type="SUPFAM" id="SSF56003">
    <property type="entry name" value="Molybdenum cofactor-binding domain"/>
    <property type="match status" value="2"/>
</dbReference>
<organism evidence="2 3">
    <name type="scientific">Nonomuraea aridisoli</name>
    <dbReference type="NCBI Taxonomy" id="2070368"/>
    <lineage>
        <taxon>Bacteria</taxon>
        <taxon>Bacillati</taxon>
        <taxon>Actinomycetota</taxon>
        <taxon>Actinomycetes</taxon>
        <taxon>Streptosporangiales</taxon>
        <taxon>Streptosporangiaceae</taxon>
        <taxon>Nonomuraea</taxon>
    </lineage>
</organism>
<dbReference type="InterPro" id="IPR008274">
    <property type="entry name" value="AldOxase/xan_DH_MoCoBD1"/>
</dbReference>
<dbReference type="OrthoDB" id="9767994at2"/>
<gene>
    <name evidence="2" type="ORF">C1J01_30515</name>
</gene>
<dbReference type="RefSeq" id="WP_111182440.1">
    <property type="nucleotide sequence ID" value="NZ_POUD01000162.1"/>
</dbReference>
<dbReference type="Gene3D" id="3.90.1170.50">
    <property type="entry name" value="Aldehyde oxidase/xanthine dehydrogenase, a/b hammerhead"/>
    <property type="match status" value="1"/>
</dbReference>
<dbReference type="GO" id="GO:0016491">
    <property type="term" value="F:oxidoreductase activity"/>
    <property type="evidence" value="ECO:0007669"/>
    <property type="project" value="InterPro"/>
</dbReference>
<comment type="caution">
    <text evidence="2">The sequence shown here is derived from an EMBL/GenBank/DDBJ whole genome shotgun (WGS) entry which is preliminary data.</text>
</comment>
<accession>A0A2W2DRM0</accession>
<reference evidence="2 3" key="1">
    <citation type="submission" date="2018-01" db="EMBL/GenBank/DDBJ databases">
        <title>Draft genome sequence of Nonomuraea sp. KC333.</title>
        <authorList>
            <person name="Sahin N."/>
            <person name="Saygin H."/>
            <person name="Ay H."/>
        </authorList>
    </citation>
    <scope>NUCLEOTIDE SEQUENCE [LARGE SCALE GENOMIC DNA]</scope>
    <source>
        <strain evidence="2 3">KC333</strain>
    </source>
</reference>
<dbReference type="InterPro" id="IPR052516">
    <property type="entry name" value="N-heterocyclic_Hydroxylase"/>
</dbReference>
<evidence type="ECO:0000259" key="1">
    <source>
        <dbReference type="SMART" id="SM01008"/>
    </source>
</evidence>
<keyword evidence="3" id="KW-1185">Reference proteome</keyword>
<name>A0A2W2DRM0_9ACTN</name>
<dbReference type="InterPro" id="IPR000674">
    <property type="entry name" value="Ald_Oxase/Xan_DH_a/b"/>
</dbReference>